<feature type="region of interest" description="Disordered" evidence="1">
    <location>
        <begin position="199"/>
        <end position="222"/>
    </location>
</feature>
<evidence type="ECO:0000313" key="3">
    <source>
        <dbReference type="WBParaSite" id="Gr19_v10_g12117.t1"/>
    </source>
</evidence>
<name>A0A914GZ33_GLORO</name>
<dbReference type="AlphaFoldDB" id="A0A914GZ33"/>
<evidence type="ECO:0000256" key="1">
    <source>
        <dbReference type="SAM" id="MobiDB-lite"/>
    </source>
</evidence>
<reference evidence="3" key="1">
    <citation type="submission" date="2022-11" db="UniProtKB">
        <authorList>
            <consortium name="WormBaseParasite"/>
        </authorList>
    </citation>
    <scope>IDENTIFICATION</scope>
</reference>
<dbReference type="WBParaSite" id="Gr19_v10_g12117.t1">
    <property type="protein sequence ID" value="Gr19_v10_g12117.t1"/>
    <property type="gene ID" value="Gr19_v10_g12117"/>
</dbReference>
<sequence>MVGHPRDSVIAEMVGHPRDSVIAEMVGHPRDSVIAEMVGHPRDSVVAEMVGHPRDSVIAEMVGHPRDSVIAEMVGHPRDSVIAEMVGHPRDSVVAEMGEMNRKNRSDAFVAAHLIPLIVPDAFGMFSSSSSHPFPSSAEFTDRTFDPTRVYRNEIAGGKMSKTYESLVHNIFRPEQSRQESSAFLPPSFAPPSAQLQKLDKQQQQNAALVPSPIVRMNPGNKERPRISAAAMKRVEDQLGKDALDDTHDDELWNSPLDEIYAELGIDSSSSGSMFAPTPIHSALSSAYTSANRSSRRPAPGLVSEYSVYVPKCSAEYAQLANSSPPAQSSCRSSTMGTYRLGMPSSMRSSSSGSLFHDKPDVRRTLVDYKDFSSSSSLSPYMYRAGSGQSQLDSRIVGSNFVQVSRPKDRFLEKIEQTLAEVRNSPRYTLI</sequence>
<organism evidence="2 3">
    <name type="scientific">Globodera rostochiensis</name>
    <name type="common">Golden nematode worm</name>
    <name type="synonym">Heterodera rostochiensis</name>
    <dbReference type="NCBI Taxonomy" id="31243"/>
    <lineage>
        <taxon>Eukaryota</taxon>
        <taxon>Metazoa</taxon>
        <taxon>Ecdysozoa</taxon>
        <taxon>Nematoda</taxon>
        <taxon>Chromadorea</taxon>
        <taxon>Rhabditida</taxon>
        <taxon>Tylenchina</taxon>
        <taxon>Tylenchomorpha</taxon>
        <taxon>Tylenchoidea</taxon>
        <taxon>Heteroderidae</taxon>
        <taxon>Heteroderinae</taxon>
        <taxon>Globodera</taxon>
    </lineage>
</organism>
<evidence type="ECO:0000313" key="2">
    <source>
        <dbReference type="Proteomes" id="UP000887572"/>
    </source>
</evidence>
<dbReference type="Proteomes" id="UP000887572">
    <property type="component" value="Unplaced"/>
</dbReference>
<protein>
    <submittedName>
        <fullName evidence="3">Uncharacterized protein</fullName>
    </submittedName>
</protein>
<keyword evidence="2" id="KW-1185">Reference proteome</keyword>
<accession>A0A914GZ33</accession>
<proteinExistence type="predicted"/>